<evidence type="ECO:0000313" key="4">
    <source>
        <dbReference type="Proteomes" id="UP000825935"/>
    </source>
</evidence>
<dbReference type="EMBL" id="CM035435">
    <property type="protein sequence ID" value="KAH7290679.1"/>
    <property type="molecule type" value="Genomic_DNA"/>
</dbReference>
<accession>A0A8T2R3V8</accession>
<dbReference type="EMBL" id="CM035435">
    <property type="protein sequence ID" value="KAH7290677.1"/>
    <property type="molecule type" value="Genomic_DNA"/>
</dbReference>
<keyword evidence="2" id="KW-0472">Membrane</keyword>
<sequence length="194" mass="21422">MDQNDNVRVVEEEEEEKSGWTLLSTLNDGEPSHDSSPHQETDSSNNRTTVEPLKGTEGISDPTSDSRAVEEKQTEEMTDDSDVAEEFHYAEDDDDADDELTDCGQDVENREEEFVFEDSAKGFGWEGEPCKKQTVVEHQSGQKQGLMWRASLVATLGFFGWAILSGLTGGSKGARCLKSQHCSLKEGEPVLSTL</sequence>
<dbReference type="Proteomes" id="UP000825935">
    <property type="component" value="Chromosome 30"/>
</dbReference>
<protein>
    <submittedName>
        <fullName evidence="3">Uncharacterized protein</fullName>
    </submittedName>
</protein>
<feature type="compositionally biased region" description="Basic and acidic residues" evidence="1">
    <location>
        <begin position="30"/>
        <end position="41"/>
    </location>
</feature>
<keyword evidence="2" id="KW-0812">Transmembrane</keyword>
<feature type="compositionally biased region" description="Acidic residues" evidence="1">
    <location>
        <begin position="91"/>
        <end position="101"/>
    </location>
</feature>
<dbReference type="EMBL" id="CM035435">
    <property type="protein sequence ID" value="KAH7290678.1"/>
    <property type="molecule type" value="Genomic_DNA"/>
</dbReference>
<keyword evidence="4" id="KW-1185">Reference proteome</keyword>
<name>A0A8T2R3V8_CERRI</name>
<reference evidence="3" key="1">
    <citation type="submission" date="2021-08" db="EMBL/GenBank/DDBJ databases">
        <title>WGS assembly of Ceratopteris richardii.</title>
        <authorList>
            <person name="Marchant D.B."/>
            <person name="Chen G."/>
            <person name="Jenkins J."/>
            <person name="Shu S."/>
            <person name="Leebens-Mack J."/>
            <person name="Grimwood J."/>
            <person name="Schmutz J."/>
            <person name="Soltis P."/>
            <person name="Soltis D."/>
            <person name="Chen Z.-H."/>
        </authorList>
    </citation>
    <scope>NUCLEOTIDE SEQUENCE</scope>
    <source>
        <strain evidence="3">Whitten #5841</strain>
        <tissue evidence="3">Leaf</tissue>
    </source>
</reference>
<keyword evidence="2" id="KW-1133">Transmembrane helix</keyword>
<evidence type="ECO:0000313" key="3">
    <source>
        <dbReference type="EMBL" id="KAH7290677.1"/>
    </source>
</evidence>
<comment type="caution">
    <text evidence="3">The sequence shown here is derived from an EMBL/GenBank/DDBJ whole genome shotgun (WGS) entry which is preliminary data.</text>
</comment>
<evidence type="ECO:0000256" key="1">
    <source>
        <dbReference type="SAM" id="MobiDB-lite"/>
    </source>
</evidence>
<organism evidence="3 4">
    <name type="scientific">Ceratopteris richardii</name>
    <name type="common">Triangle waterfern</name>
    <dbReference type="NCBI Taxonomy" id="49495"/>
    <lineage>
        <taxon>Eukaryota</taxon>
        <taxon>Viridiplantae</taxon>
        <taxon>Streptophyta</taxon>
        <taxon>Embryophyta</taxon>
        <taxon>Tracheophyta</taxon>
        <taxon>Polypodiopsida</taxon>
        <taxon>Polypodiidae</taxon>
        <taxon>Polypodiales</taxon>
        <taxon>Pteridineae</taxon>
        <taxon>Pteridaceae</taxon>
        <taxon>Parkerioideae</taxon>
        <taxon>Ceratopteris</taxon>
    </lineage>
</organism>
<dbReference type="OrthoDB" id="10382788at2759"/>
<evidence type="ECO:0000256" key="2">
    <source>
        <dbReference type="SAM" id="Phobius"/>
    </source>
</evidence>
<feature type="region of interest" description="Disordered" evidence="1">
    <location>
        <begin position="1"/>
        <end position="108"/>
    </location>
</feature>
<dbReference type="AlphaFoldDB" id="A0A8T2R3V8"/>
<proteinExistence type="predicted"/>
<feature type="transmembrane region" description="Helical" evidence="2">
    <location>
        <begin position="146"/>
        <end position="164"/>
    </location>
</feature>
<gene>
    <name evidence="3" type="ORF">KP509_30G059100</name>
</gene>